<dbReference type="InterPro" id="IPR036236">
    <property type="entry name" value="Znf_C2H2_sf"/>
</dbReference>
<organism evidence="12 13">
    <name type="scientific">Trapa incisa</name>
    <dbReference type="NCBI Taxonomy" id="236973"/>
    <lineage>
        <taxon>Eukaryota</taxon>
        <taxon>Viridiplantae</taxon>
        <taxon>Streptophyta</taxon>
        <taxon>Embryophyta</taxon>
        <taxon>Tracheophyta</taxon>
        <taxon>Spermatophyta</taxon>
        <taxon>Magnoliopsida</taxon>
        <taxon>eudicotyledons</taxon>
        <taxon>Gunneridae</taxon>
        <taxon>Pentapetalae</taxon>
        <taxon>rosids</taxon>
        <taxon>malvids</taxon>
        <taxon>Myrtales</taxon>
        <taxon>Lythraceae</taxon>
        <taxon>Trapa</taxon>
    </lineage>
</organism>
<dbReference type="InterPro" id="IPR055187">
    <property type="entry name" value="C2CH-3rd_BIRD-IDD"/>
</dbReference>
<dbReference type="SMART" id="SM00355">
    <property type="entry name" value="ZnF_C2H2"/>
    <property type="match status" value="3"/>
</dbReference>
<sequence>MFNTSIGPLPPPPSSSSSEVGFSPSPASGHDLNAVPVKRKRKPAGTPDPDAEVVALSPKTLLESDRYVCEICNQGFQRDQNLQMHRRRHKMPWNLLKQDGGGGKAKKRVYVCPEPTCLHHDPAHALGDLVGIKKHFRRKHSSHKQWVCERCSKGYAVQSDYKAHLKTCGTRGHSCDCGRVFSRVESFIEHQDACTVRRAVLPDHSSLTGSSLSPSNEAPLMIMTNPTIVTTTKPSINLQETNSSTSSHRYGLLHSLELQLQPVLTDLHLSVGPSCTGGEVEEEEEVGQLQAERLREFAGEQLRLAAAEKALAEEARRQARRQVELAEEEFAETKRIRLQAQSELERAHALKEEAMRRIASTITQVTCPACKRQFRAAPVVAPPPPCEEMSTHSFMSSATTTMEGDD</sequence>
<dbReference type="Proteomes" id="UP001345219">
    <property type="component" value="Chromosome 2"/>
</dbReference>
<evidence type="ECO:0000259" key="11">
    <source>
        <dbReference type="PROSITE" id="PS50157"/>
    </source>
</evidence>
<feature type="domain" description="C2H2-type" evidence="11">
    <location>
        <begin position="67"/>
        <end position="89"/>
    </location>
</feature>
<evidence type="ECO:0000256" key="3">
    <source>
        <dbReference type="ARBA" id="ARBA00022771"/>
    </source>
</evidence>
<dbReference type="GO" id="GO:0008270">
    <property type="term" value="F:zinc ion binding"/>
    <property type="evidence" value="ECO:0007669"/>
    <property type="project" value="UniProtKB-KW"/>
</dbReference>
<dbReference type="Pfam" id="PF22996">
    <property type="entry name" value="C2H2-2nd_BIRD-IDD"/>
    <property type="match status" value="1"/>
</dbReference>
<keyword evidence="5" id="KW-0805">Transcription regulation</keyword>
<evidence type="ECO:0000313" key="13">
    <source>
        <dbReference type="Proteomes" id="UP001345219"/>
    </source>
</evidence>
<reference evidence="12 13" key="1">
    <citation type="journal article" date="2023" name="Hortic Res">
        <title>Pangenome of water caltrop reveals structural variations and asymmetric subgenome divergence after allopolyploidization.</title>
        <authorList>
            <person name="Zhang X."/>
            <person name="Chen Y."/>
            <person name="Wang L."/>
            <person name="Yuan Y."/>
            <person name="Fang M."/>
            <person name="Shi L."/>
            <person name="Lu R."/>
            <person name="Comes H.P."/>
            <person name="Ma Y."/>
            <person name="Chen Y."/>
            <person name="Huang G."/>
            <person name="Zhou Y."/>
            <person name="Zheng Z."/>
            <person name="Qiu Y."/>
        </authorList>
    </citation>
    <scope>NUCLEOTIDE SEQUENCE [LARGE SCALE GENOMIC DNA]</scope>
    <source>
        <tissue evidence="12">Roots</tissue>
    </source>
</reference>
<evidence type="ECO:0000256" key="4">
    <source>
        <dbReference type="ARBA" id="ARBA00022833"/>
    </source>
</evidence>
<dbReference type="PANTHER" id="PTHR10593:SF10">
    <property type="entry name" value="OS08G0467100 PROTEIN"/>
    <property type="match status" value="1"/>
</dbReference>
<dbReference type="PANTHER" id="PTHR10593">
    <property type="entry name" value="SERINE/THREONINE-PROTEIN KINASE RIO"/>
    <property type="match status" value="1"/>
</dbReference>
<keyword evidence="13" id="KW-1185">Reference proteome</keyword>
<evidence type="ECO:0000256" key="6">
    <source>
        <dbReference type="ARBA" id="ARBA00023125"/>
    </source>
</evidence>
<keyword evidence="2" id="KW-0677">Repeat</keyword>
<evidence type="ECO:0000256" key="5">
    <source>
        <dbReference type="ARBA" id="ARBA00023015"/>
    </source>
</evidence>
<dbReference type="FunFam" id="3.30.160.60:FF:000554">
    <property type="entry name" value="protein indeterminate-domain 12-like"/>
    <property type="match status" value="1"/>
</dbReference>
<dbReference type="InterPro" id="IPR055186">
    <property type="entry name" value="C2H2-2nd_BIRD-IDD"/>
</dbReference>
<feature type="coiled-coil region" evidence="9">
    <location>
        <begin position="302"/>
        <end position="357"/>
    </location>
</feature>
<keyword evidence="9" id="KW-0175">Coiled coil</keyword>
<dbReference type="PROSITE" id="PS00028">
    <property type="entry name" value="ZINC_FINGER_C2H2_1"/>
    <property type="match status" value="1"/>
</dbReference>
<dbReference type="InterPro" id="IPR013087">
    <property type="entry name" value="Znf_C2H2_type"/>
</dbReference>
<dbReference type="GO" id="GO:0003677">
    <property type="term" value="F:DNA binding"/>
    <property type="evidence" value="ECO:0007669"/>
    <property type="project" value="UniProtKB-KW"/>
</dbReference>
<keyword evidence="7" id="KW-0804">Transcription</keyword>
<dbReference type="PROSITE" id="PS50157">
    <property type="entry name" value="ZINC_FINGER_C2H2_2"/>
    <property type="match status" value="1"/>
</dbReference>
<dbReference type="Pfam" id="PF00096">
    <property type="entry name" value="zf-C2H2"/>
    <property type="match status" value="1"/>
</dbReference>
<evidence type="ECO:0000256" key="7">
    <source>
        <dbReference type="ARBA" id="ARBA00023163"/>
    </source>
</evidence>
<dbReference type="GO" id="GO:0005634">
    <property type="term" value="C:nucleus"/>
    <property type="evidence" value="ECO:0007669"/>
    <property type="project" value="TreeGrafter"/>
</dbReference>
<accession>A0AAN7JX06</accession>
<keyword evidence="3 8" id="KW-0863">Zinc-finger</keyword>
<evidence type="ECO:0000256" key="9">
    <source>
        <dbReference type="SAM" id="Coils"/>
    </source>
</evidence>
<comment type="caution">
    <text evidence="12">The sequence shown here is derived from an EMBL/GenBank/DDBJ whole genome shotgun (WGS) entry which is preliminary data.</text>
</comment>
<dbReference type="Pfam" id="PF22995">
    <property type="entry name" value="C2CH-3rd_BIRD-IDD"/>
    <property type="match status" value="1"/>
</dbReference>
<evidence type="ECO:0000256" key="2">
    <source>
        <dbReference type="ARBA" id="ARBA00022737"/>
    </source>
</evidence>
<evidence type="ECO:0000313" key="12">
    <source>
        <dbReference type="EMBL" id="KAK4754514.1"/>
    </source>
</evidence>
<proteinExistence type="predicted"/>
<dbReference type="Gene3D" id="3.30.160.60">
    <property type="entry name" value="Classic Zinc Finger"/>
    <property type="match status" value="2"/>
</dbReference>
<evidence type="ECO:0000256" key="10">
    <source>
        <dbReference type="SAM" id="MobiDB-lite"/>
    </source>
</evidence>
<dbReference type="GO" id="GO:0003700">
    <property type="term" value="F:DNA-binding transcription factor activity"/>
    <property type="evidence" value="ECO:0007669"/>
    <property type="project" value="TreeGrafter"/>
</dbReference>
<feature type="region of interest" description="Disordered" evidence="10">
    <location>
        <begin position="386"/>
        <end position="406"/>
    </location>
</feature>
<evidence type="ECO:0000256" key="1">
    <source>
        <dbReference type="ARBA" id="ARBA00022723"/>
    </source>
</evidence>
<keyword evidence="1" id="KW-0479">Metal-binding</keyword>
<evidence type="ECO:0000256" key="8">
    <source>
        <dbReference type="PROSITE-ProRule" id="PRU00042"/>
    </source>
</evidence>
<feature type="compositionally biased region" description="Polar residues" evidence="10">
    <location>
        <begin position="391"/>
        <end position="406"/>
    </location>
</feature>
<name>A0AAN7JX06_9MYRT</name>
<keyword evidence="6" id="KW-0238">DNA-binding</keyword>
<gene>
    <name evidence="12" type="ORF">SAY87_002618</name>
</gene>
<protein>
    <recommendedName>
        <fullName evidence="11">C2H2-type domain-containing protein</fullName>
    </recommendedName>
</protein>
<feature type="region of interest" description="Disordered" evidence="10">
    <location>
        <begin position="1"/>
        <end position="52"/>
    </location>
</feature>
<keyword evidence="4" id="KW-0862">Zinc</keyword>
<feature type="compositionally biased region" description="Low complexity" evidence="10">
    <location>
        <begin position="15"/>
        <end position="28"/>
    </location>
</feature>
<dbReference type="AlphaFoldDB" id="A0AAN7JX06"/>
<dbReference type="EMBL" id="JAXIOK010000015">
    <property type="protein sequence ID" value="KAK4754514.1"/>
    <property type="molecule type" value="Genomic_DNA"/>
</dbReference>
<dbReference type="InterPro" id="IPR031140">
    <property type="entry name" value="IDD1-16"/>
</dbReference>
<dbReference type="SUPFAM" id="SSF57667">
    <property type="entry name" value="beta-beta-alpha zinc fingers"/>
    <property type="match status" value="1"/>
</dbReference>